<organism evidence="2 3">
    <name type="scientific">Neobacillus cucumis</name>
    <dbReference type="NCBI Taxonomy" id="1740721"/>
    <lineage>
        <taxon>Bacteria</taxon>
        <taxon>Bacillati</taxon>
        <taxon>Bacillota</taxon>
        <taxon>Bacilli</taxon>
        <taxon>Bacillales</taxon>
        <taxon>Bacillaceae</taxon>
        <taxon>Neobacillus</taxon>
    </lineage>
</organism>
<evidence type="ECO:0000259" key="1">
    <source>
        <dbReference type="Pfam" id="PF00248"/>
    </source>
</evidence>
<gene>
    <name evidence="2" type="ORF">CVD27_27080</name>
</gene>
<dbReference type="InterPro" id="IPR053135">
    <property type="entry name" value="AKR2_Oxidoreductase"/>
</dbReference>
<protein>
    <submittedName>
        <fullName evidence="2">Aldo/keto reductase</fullName>
    </submittedName>
</protein>
<feature type="domain" description="NADP-dependent oxidoreductase" evidence="1">
    <location>
        <begin position="15"/>
        <end position="313"/>
    </location>
</feature>
<dbReference type="InterPro" id="IPR036812">
    <property type="entry name" value="NAD(P)_OxRdtase_dom_sf"/>
</dbReference>
<evidence type="ECO:0000313" key="2">
    <source>
        <dbReference type="EMBL" id="PLS01057.1"/>
    </source>
</evidence>
<name>A0A2N5H693_9BACI</name>
<dbReference type="Gene3D" id="3.20.20.100">
    <property type="entry name" value="NADP-dependent oxidoreductase domain"/>
    <property type="match status" value="1"/>
</dbReference>
<dbReference type="PANTHER" id="PTHR43312">
    <property type="entry name" value="D-THREO-ALDOSE 1-DEHYDROGENASE"/>
    <property type="match status" value="1"/>
</dbReference>
<dbReference type="OrthoDB" id="9773828at2"/>
<dbReference type="Proteomes" id="UP000234950">
    <property type="component" value="Unassembled WGS sequence"/>
</dbReference>
<keyword evidence="3" id="KW-1185">Reference proteome</keyword>
<dbReference type="Pfam" id="PF00248">
    <property type="entry name" value="Aldo_ket_red"/>
    <property type="match status" value="1"/>
</dbReference>
<evidence type="ECO:0000313" key="3">
    <source>
        <dbReference type="Proteomes" id="UP000234950"/>
    </source>
</evidence>
<dbReference type="AlphaFoldDB" id="A0A2N5H693"/>
<dbReference type="SUPFAM" id="SSF51430">
    <property type="entry name" value="NAD(P)-linked oxidoreductase"/>
    <property type="match status" value="1"/>
</dbReference>
<reference evidence="2 3" key="1">
    <citation type="submission" date="2017-11" db="EMBL/GenBank/DDBJ databases">
        <title>Comparitive Functional Genomics of Dry Heat Resistant strains isolated from the Viking Spacecraft.</title>
        <authorList>
            <person name="Seuylemezian A."/>
            <person name="Cooper K."/>
            <person name="Vaishampayan P."/>
        </authorList>
    </citation>
    <scope>NUCLEOTIDE SEQUENCE [LARGE SCALE GENOMIC DNA]</scope>
    <source>
        <strain evidence="2 3">V32-6</strain>
    </source>
</reference>
<dbReference type="EMBL" id="PGVE01000107">
    <property type="protein sequence ID" value="PLS01057.1"/>
    <property type="molecule type" value="Genomic_DNA"/>
</dbReference>
<dbReference type="RefSeq" id="WP_101652288.1">
    <property type="nucleotide sequence ID" value="NZ_PGVE01000107.1"/>
</dbReference>
<proteinExistence type="predicted"/>
<sequence>MNYRLLGKTGLKVSEIGYGAWGIGNTGWLGAKDDESLKALHKSIDLGLNFIDTALGYGNGHSERLVGQVMRERQETIYVSTKIPPKNKIWPAQPGVPSSETFTKEHIISCTEQSLQNLGVETIDVQQFHVWSDEWVNQGDWQEAIEQLKTQGKIKYFGVSINDHQPENAIKLIETGLVDTVQVIYNIFDQSPEDALLPACEKHNVGVIVRVPLDEGGLTGRITPESQFEEGDFRNNYFKNERKLEVYNRVQSIASDLNISVDEMAETALRYILSHPAVSTVIPGMRSIRNVERNCAIGDGKGLSLEAVEKLKAHRWIRNFYKA</sequence>
<dbReference type="InterPro" id="IPR023210">
    <property type="entry name" value="NADP_OxRdtase_dom"/>
</dbReference>
<dbReference type="PANTHER" id="PTHR43312:SF1">
    <property type="entry name" value="NADP-DEPENDENT OXIDOREDUCTASE DOMAIN-CONTAINING PROTEIN"/>
    <property type="match status" value="1"/>
</dbReference>
<comment type="caution">
    <text evidence="2">The sequence shown here is derived from an EMBL/GenBank/DDBJ whole genome shotgun (WGS) entry which is preliminary data.</text>
</comment>
<accession>A0A2N5H693</accession>
<dbReference type="CDD" id="cd19086">
    <property type="entry name" value="AKR_AKR11C1"/>
    <property type="match status" value="1"/>
</dbReference>